<feature type="transmembrane region" description="Helical" evidence="2">
    <location>
        <begin position="54"/>
        <end position="72"/>
    </location>
</feature>
<evidence type="ECO:0000256" key="2">
    <source>
        <dbReference type="SAM" id="Phobius"/>
    </source>
</evidence>
<dbReference type="AlphaFoldDB" id="A0A848PBC1"/>
<dbReference type="InterPro" id="IPR036291">
    <property type="entry name" value="NAD(P)-bd_dom_sf"/>
</dbReference>
<dbReference type="InterPro" id="IPR003869">
    <property type="entry name" value="Polysac_CapD-like"/>
</dbReference>
<keyword evidence="2" id="KW-0812">Transmembrane</keyword>
<evidence type="ECO:0000313" key="5">
    <source>
        <dbReference type="Proteomes" id="UP000575469"/>
    </source>
</evidence>
<dbReference type="PANTHER" id="PTHR43318">
    <property type="entry name" value="UDP-N-ACETYLGLUCOSAMINE 4,6-DEHYDRATASE"/>
    <property type="match status" value="1"/>
</dbReference>
<sequence>MLFHRSAAPLLALPRPAKRLVVVALDLVLAVISVWVAYYLRIDQVGLAQQQQKYVYILAPLLAFPIFVRFGLYRAIFRYTGMSALASTAKATGLYGVLFFLVILLCKWDGVPRSVGLIQPIIFLLLVSTTRATARFWLAGQLGKGRHHHGLGRLLIYGAGEAGVQTALALTVVREFVLLGFVDDDKSKIGRTINGLDILAPEDVPDAVERMGVTDILLAVPSMGQVRRNAVIAKLRELPVHVRTLPGMVDLASGRITVRDFQELDVEDLLGRAPVPPDEALLARNLGNKTVLVTGAGGSIGSELCRQIMLQRPHKLLLVEHNEFGLYSIHRELEGLRAEHHLSVEIVPLLASVANLERLREICHLHRPETVYHAAAYKHVPLVECNPAEGVLNNIFGTLNMARAAMESHVEYFVLVSTDKAVRPTNVMGASKRMAELVLQALAASDAVNFGLLNGDSLEPVQNRTVFAMVRFGNVLGSSGSVVPLFRRQLLEGGPLTVTHPEVTRYFMTIPEAAQLVLQAGAMAHGGEVFVLDMGQPVKIMDLARRMVQLSGLTVRDDHHPAGDIEIRITGLRPGEKLYEELLIGDNPEGTIHERIMKAREHYVPWPQFAPVLVNMRMAAEESDESSIKLILTEHVHGYGLPAVNATCAGADAEVPVRY</sequence>
<feature type="transmembrane region" description="Helical" evidence="2">
    <location>
        <begin position="84"/>
        <end position="105"/>
    </location>
</feature>
<evidence type="ECO:0000256" key="1">
    <source>
        <dbReference type="ARBA" id="ARBA00007430"/>
    </source>
</evidence>
<feature type="transmembrane region" description="Helical" evidence="2">
    <location>
        <begin position="117"/>
        <end position="138"/>
    </location>
</feature>
<proteinExistence type="inferred from homology"/>
<keyword evidence="2" id="KW-1133">Transmembrane helix</keyword>
<reference evidence="4 5" key="1">
    <citation type="submission" date="2020-04" db="EMBL/GenBank/DDBJ databases">
        <title>Ralstonia insidiosa genome sequencing and assembly.</title>
        <authorList>
            <person name="Martins R.C.R."/>
            <person name="Perdigao-Neto L.V."/>
            <person name="Levin A.S.S."/>
            <person name="Costa S.F."/>
        </authorList>
    </citation>
    <scope>NUCLEOTIDE SEQUENCE [LARGE SCALE GENOMIC DNA]</scope>
    <source>
        <strain evidence="4 5">5047</strain>
    </source>
</reference>
<organism evidence="4 5">
    <name type="scientific">Ralstonia insidiosa</name>
    <dbReference type="NCBI Taxonomy" id="190721"/>
    <lineage>
        <taxon>Bacteria</taxon>
        <taxon>Pseudomonadati</taxon>
        <taxon>Pseudomonadota</taxon>
        <taxon>Betaproteobacteria</taxon>
        <taxon>Burkholderiales</taxon>
        <taxon>Burkholderiaceae</taxon>
        <taxon>Ralstonia</taxon>
    </lineage>
</organism>
<dbReference type="Gene3D" id="3.40.50.720">
    <property type="entry name" value="NAD(P)-binding Rossmann-like Domain"/>
    <property type="match status" value="2"/>
</dbReference>
<evidence type="ECO:0000313" key="4">
    <source>
        <dbReference type="EMBL" id="NMV41896.1"/>
    </source>
</evidence>
<dbReference type="InterPro" id="IPR051203">
    <property type="entry name" value="Polysaccharide_Synthase-Rel"/>
</dbReference>
<protein>
    <submittedName>
        <fullName evidence="4">Polysaccharide biosynthesis protein</fullName>
    </submittedName>
</protein>
<dbReference type="Pfam" id="PF13727">
    <property type="entry name" value="CoA_binding_3"/>
    <property type="match status" value="1"/>
</dbReference>
<dbReference type="EMBL" id="JABBZM010000040">
    <property type="protein sequence ID" value="NMV41896.1"/>
    <property type="molecule type" value="Genomic_DNA"/>
</dbReference>
<keyword evidence="2" id="KW-0472">Membrane</keyword>
<feature type="domain" description="Polysaccharide biosynthesis protein CapD-like" evidence="3">
    <location>
        <begin position="291"/>
        <end position="600"/>
    </location>
</feature>
<feature type="transmembrane region" description="Helical" evidence="2">
    <location>
        <begin position="20"/>
        <end position="42"/>
    </location>
</feature>
<dbReference type="PANTHER" id="PTHR43318:SF1">
    <property type="entry name" value="POLYSACCHARIDE BIOSYNTHESIS PROTEIN EPSC-RELATED"/>
    <property type="match status" value="1"/>
</dbReference>
<dbReference type="Pfam" id="PF02719">
    <property type="entry name" value="Polysacc_synt_2"/>
    <property type="match status" value="1"/>
</dbReference>
<dbReference type="SUPFAM" id="SSF51735">
    <property type="entry name" value="NAD(P)-binding Rossmann-fold domains"/>
    <property type="match status" value="2"/>
</dbReference>
<dbReference type="CDD" id="cd05237">
    <property type="entry name" value="UDP_invert_4-6DH_SDR_e"/>
    <property type="match status" value="1"/>
</dbReference>
<dbReference type="Proteomes" id="UP000575469">
    <property type="component" value="Unassembled WGS sequence"/>
</dbReference>
<gene>
    <name evidence="4" type="ORF">HGR00_28675</name>
</gene>
<name>A0A848PBC1_9RALS</name>
<accession>A0A848PBC1</accession>
<dbReference type="RefSeq" id="WP_104655362.1">
    <property type="nucleotide sequence ID" value="NZ_JABBZM010000040.1"/>
</dbReference>
<comment type="caution">
    <text evidence="4">The sequence shown here is derived from an EMBL/GenBank/DDBJ whole genome shotgun (WGS) entry which is preliminary data.</text>
</comment>
<evidence type="ECO:0000259" key="3">
    <source>
        <dbReference type="Pfam" id="PF02719"/>
    </source>
</evidence>
<comment type="similarity">
    <text evidence="1">Belongs to the polysaccharide synthase family.</text>
</comment>